<comment type="catalytic activity">
    <reaction evidence="19">
        <text>octanoyl-CoA + H2O = octanoate + CoA + H(+)</text>
        <dbReference type="Rhea" id="RHEA:30143"/>
        <dbReference type="ChEBI" id="CHEBI:15377"/>
        <dbReference type="ChEBI" id="CHEBI:15378"/>
        <dbReference type="ChEBI" id="CHEBI:25646"/>
        <dbReference type="ChEBI" id="CHEBI:57287"/>
        <dbReference type="ChEBI" id="CHEBI:57386"/>
    </reaction>
    <physiologicalReaction direction="left-to-right" evidence="19">
        <dbReference type="Rhea" id="RHEA:30144"/>
    </physiologicalReaction>
</comment>
<keyword evidence="9" id="KW-0809">Transit peptide</keyword>
<keyword evidence="11" id="KW-0472">Membrane</keyword>
<reference evidence="25" key="2">
    <citation type="submission" date="2020-09" db="EMBL/GenBank/DDBJ databases">
        <authorList>
            <person name="Sun Q."/>
            <person name="Zhou Y."/>
        </authorList>
    </citation>
    <scope>NUCLEOTIDE SEQUENCE</scope>
    <source>
        <strain evidence="25">CGMCC 1.12827</strain>
    </source>
</reference>
<dbReference type="PANTHER" id="PTHR12418">
    <property type="entry name" value="ACYL-COENZYME A THIOESTERASE THEM4"/>
    <property type="match status" value="1"/>
</dbReference>
<comment type="subcellular location">
    <subcellularLocation>
        <location evidence="3">Cell projection</location>
        <location evidence="3">Ruffle membrane</location>
    </subcellularLocation>
    <subcellularLocation>
        <location evidence="2">Cytoplasm</location>
    </subcellularLocation>
    <subcellularLocation>
        <location evidence="1">Membrane</location>
        <topology evidence="1">Peripheral membrane protein</topology>
    </subcellularLocation>
</comment>
<dbReference type="Gene3D" id="3.10.129.10">
    <property type="entry name" value="Hotdog Thioesterase"/>
    <property type="match status" value="1"/>
</dbReference>
<dbReference type="InterPro" id="IPR052365">
    <property type="entry name" value="THEM4/THEM5_acyl-CoA_thioest"/>
</dbReference>
<dbReference type="InterPro" id="IPR006683">
    <property type="entry name" value="Thioestr_dom"/>
</dbReference>
<comment type="catalytic activity">
    <reaction evidence="13">
        <text>(5Z,8Z,11Z,14Z)-eicosatetraenoyl-CoA + H2O = (5Z,8Z,11Z,14Z)-eicosatetraenoate + CoA + H(+)</text>
        <dbReference type="Rhea" id="RHEA:40151"/>
        <dbReference type="ChEBI" id="CHEBI:15377"/>
        <dbReference type="ChEBI" id="CHEBI:15378"/>
        <dbReference type="ChEBI" id="CHEBI:32395"/>
        <dbReference type="ChEBI" id="CHEBI:57287"/>
        <dbReference type="ChEBI" id="CHEBI:57368"/>
    </reaction>
    <physiologicalReaction direction="left-to-right" evidence="13">
        <dbReference type="Rhea" id="RHEA:40152"/>
    </physiologicalReaction>
</comment>
<keyword evidence="5" id="KW-0963">Cytoplasm</keyword>
<evidence type="ECO:0000256" key="2">
    <source>
        <dbReference type="ARBA" id="ARBA00004496"/>
    </source>
</evidence>
<dbReference type="Pfam" id="PF03061">
    <property type="entry name" value="4HBT"/>
    <property type="match status" value="1"/>
</dbReference>
<evidence type="ECO:0000256" key="21">
    <source>
        <dbReference type="ARBA" id="ARBA00047969"/>
    </source>
</evidence>
<proteinExistence type="inferred from homology"/>
<keyword evidence="12" id="KW-0966">Cell projection</keyword>
<dbReference type="GO" id="GO:0006631">
    <property type="term" value="P:fatty acid metabolic process"/>
    <property type="evidence" value="ECO:0007669"/>
    <property type="project" value="UniProtKB-KW"/>
</dbReference>
<accession>A0A916X1H9</accession>
<keyword evidence="8" id="KW-0276">Fatty acid metabolism</keyword>
<dbReference type="InterPro" id="IPR029069">
    <property type="entry name" value="HotDog_dom_sf"/>
</dbReference>
<dbReference type="SUPFAM" id="SSF54637">
    <property type="entry name" value="Thioesterase/thiol ester dehydrase-isomerase"/>
    <property type="match status" value="1"/>
</dbReference>
<comment type="catalytic activity">
    <reaction evidence="14">
        <text>(9Z)-octadecenoyl-CoA + H2O = (9Z)-octadecenoate + CoA + H(+)</text>
        <dbReference type="Rhea" id="RHEA:40139"/>
        <dbReference type="ChEBI" id="CHEBI:15377"/>
        <dbReference type="ChEBI" id="CHEBI:15378"/>
        <dbReference type="ChEBI" id="CHEBI:30823"/>
        <dbReference type="ChEBI" id="CHEBI:57287"/>
        <dbReference type="ChEBI" id="CHEBI:57387"/>
    </reaction>
    <physiologicalReaction direction="left-to-right" evidence="14">
        <dbReference type="Rhea" id="RHEA:40140"/>
    </physiologicalReaction>
</comment>
<keyword evidence="26" id="KW-1185">Reference proteome</keyword>
<comment type="catalytic activity">
    <reaction evidence="23">
        <text>tetradecanoyl-CoA + H2O = tetradecanoate + CoA + H(+)</text>
        <dbReference type="Rhea" id="RHEA:40119"/>
        <dbReference type="ChEBI" id="CHEBI:15377"/>
        <dbReference type="ChEBI" id="CHEBI:15378"/>
        <dbReference type="ChEBI" id="CHEBI:30807"/>
        <dbReference type="ChEBI" id="CHEBI:57287"/>
        <dbReference type="ChEBI" id="CHEBI:57385"/>
    </reaction>
    <physiologicalReaction direction="left-to-right" evidence="23">
        <dbReference type="Rhea" id="RHEA:40120"/>
    </physiologicalReaction>
</comment>
<evidence type="ECO:0000256" key="9">
    <source>
        <dbReference type="ARBA" id="ARBA00022946"/>
    </source>
</evidence>
<dbReference type="GO" id="GO:0005737">
    <property type="term" value="C:cytoplasm"/>
    <property type="evidence" value="ECO:0007669"/>
    <property type="project" value="UniProtKB-SubCell"/>
</dbReference>
<dbReference type="EC" id="3.1.2.2" evidence="16"/>
<comment type="caution">
    <text evidence="25">The sequence shown here is derived from an EMBL/GenBank/DDBJ whole genome shotgun (WGS) entry which is preliminary data.</text>
</comment>
<dbReference type="GO" id="GO:0016787">
    <property type="term" value="F:hydrolase activity"/>
    <property type="evidence" value="ECO:0007669"/>
    <property type="project" value="UniProtKB-KW"/>
</dbReference>
<evidence type="ECO:0000313" key="26">
    <source>
        <dbReference type="Proteomes" id="UP000621454"/>
    </source>
</evidence>
<evidence type="ECO:0000256" key="6">
    <source>
        <dbReference type="ARBA" id="ARBA00022703"/>
    </source>
</evidence>
<reference evidence="25" key="1">
    <citation type="journal article" date="2014" name="Int. J. Syst. Evol. Microbiol.">
        <title>Complete genome sequence of Corynebacterium casei LMG S-19264T (=DSM 44701T), isolated from a smear-ripened cheese.</title>
        <authorList>
            <consortium name="US DOE Joint Genome Institute (JGI-PGF)"/>
            <person name="Walter F."/>
            <person name="Albersmeier A."/>
            <person name="Kalinowski J."/>
            <person name="Ruckert C."/>
        </authorList>
    </citation>
    <scope>NUCLEOTIDE SEQUENCE</scope>
    <source>
        <strain evidence="25">CGMCC 1.12827</strain>
    </source>
</reference>
<evidence type="ECO:0000256" key="13">
    <source>
        <dbReference type="ARBA" id="ARBA00035852"/>
    </source>
</evidence>
<dbReference type="CDD" id="cd03443">
    <property type="entry name" value="PaaI_thioesterase"/>
    <property type="match status" value="1"/>
</dbReference>
<evidence type="ECO:0000256" key="11">
    <source>
        <dbReference type="ARBA" id="ARBA00023136"/>
    </source>
</evidence>
<evidence type="ECO:0000256" key="17">
    <source>
        <dbReference type="ARBA" id="ARBA00040123"/>
    </source>
</evidence>
<comment type="catalytic activity">
    <reaction evidence="21">
        <text>decanoyl-CoA + H2O = decanoate + CoA + H(+)</text>
        <dbReference type="Rhea" id="RHEA:40059"/>
        <dbReference type="ChEBI" id="CHEBI:15377"/>
        <dbReference type="ChEBI" id="CHEBI:15378"/>
        <dbReference type="ChEBI" id="CHEBI:27689"/>
        <dbReference type="ChEBI" id="CHEBI:57287"/>
        <dbReference type="ChEBI" id="CHEBI:61430"/>
    </reaction>
    <physiologicalReaction direction="left-to-right" evidence="21">
        <dbReference type="Rhea" id="RHEA:40060"/>
    </physiologicalReaction>
</comment>
<comment type="similarity">
    <text evidence="15">Belongs to the THEM4/THEM5 thioesterase family.</text>
</comment>
<keyword evidence="6" id="KW-0053">Apoptosis</keyword>
<dbReference type="AlphaFoldDB" id="A0A916X1H9"/>
<keyword evidence="7" id="KW-0378">Hydrolase</keyword>
<evidence type="ECO:0000256" key="22">
    <source>
        <dbReference type="ARBA" id="ARBA00048074"/>
    </source>
</evidence>
<evidence type="ECO:0000256" key="20">
    <source>
        <dbReference type="ARBA" id="ARBA00047734"/>
    </source>
</evidence>
<organism evidence="25 26">
    <name type="scientific">Gordonia jinhuaensis</name>
    <dbReference type="NCBI Taxonomy" id="1517702"/>
    <lineage>
        <taxon>Bacteria</taxon>
        <taxon>Bacillati</taxon>
        <taxon>Actinomycetota</taxon>
        <taxon>Actinomycetes</taxon>
        <taxon>Mycobacteriales</taxon>
        <taxon>Gordoniaceae</taxon>
        <taxon>Gordonia</taxon>
    </lineage>
</organism>
<feature type="domain" description="Thioesterase" evidence="24">
    <location>
        <begin position="78"/>
        <end position="145"/>
    </location>
</feature>
<comment type="catalytic activity">
    <reaction evidence="22">
        <text>dodecanoyl-CoA + H2O = dodecanoate + CoA + H(+)</text>
        <dbReference type="Rhea" id="RHEA:30135"/>
        <dbReference type="ChEBI" id="CHEBI:15377"/>
        <dbReference type="ChEBI" id="CHEBI:15378"/>
        <dbReference type="ChEBI" id="CHEBI:18262"/>
        <dbReference type="ChEBI" id="CHEBI:57287"/>
        <dbReference type="ChEBI" id="CHEBI:57375"/>
    </reaction>
    <physiologicalReaction direction="left-to-right" evidence="22">
        <dbReference type="Rhea" id="RHEA:30136"/>
    </physiologicalReaction>
</comment>
<evidence type="ECO:0000256" key="18">
    <source>
        <dbReference type="ARBA" id="ARBA00043210"/>
    </source>
</evidence>
<evidence type="ECO:0000256" key="4">
    <source>
        <dbReference type="ARBA" id="ARBA00022475"/>
    </source>
</evidence>
<dbReference type="EMBL" id="BMGC01000048">
    <property type="protein sequence ID" value="GGB46295.1"/>
    <property type="molecule type" value="Genomic_DNA"/>
</dbReference>
<comment type="catalytic activity">
    <reaction evidence="20">
        <text>hexadecanoyl-CoA + H2O = hexadecanoate + CoA + H(+)</text>
        <dbReference type="Rhea" id="RHEA:16645"/>
        <dbReference type="ChEBI" id="CHEBI:7896"/>
        <dbReference type="ChEBI" id="CHEBI:15377"/>
        <dbReference type="ChEBI" id="CHEBI:15378"/>
        <dbReference type="ChEBI" id="CHEBI:57287"/>
        <dbReference type="ChEBI" id="CHEBI:57379"/>
        <dbReference type="EC" id="3.1.2.2"/>
    </reaction>
    <physiologicalReaction direction="left-to-right" evidence="20">
        <dbReference type="Rhea" id="RHEA:16646"/>
    </physiologicalReaction>
</comment>
<evidence type="ECO:0000256" key="19">
    <source>
        <dbReference type="ARBA" id="ARBA00047588"/>
    </source>
</evidence>
<dbReference type="PANTHER" id="PTHR12418:SF19">
    <property type="entry name" value="ACYL-COENZYME A THIOESTERASE THEM4"/>
    <property type="match status" value="1"/>
</dbReference>
<evidence type="ECO:0000256" key="14">
    <source>
        <dbReference type="ARBA" id="ARBA00037002"/>
    </source>
</evidence>
<evidence type="ECO:0000256" key="1">
    <source>
        <dbReference type="ARBA" id="ARBA00004170"/>
    </source>
</evidence>
<dbReference type="Proteomes" id="UP000621454">
    <property type="component" value="Unassembled WGS sequence"/>
</dbReference>
<keyword evidence="10" id="KW-0443">Lipid metabolism</keyword>
<evidence type="ECO:0000259" key="24">
    <source>
        <dbReference type="Pfam" id="PF03061"/>
    </source>
</evidence>
<evidence type="ECO:0000256" key="12">
    <source>
        <dbReference type="ARBA" id="ARBA00023273"/>
    </source>
</evidence>
<evidence type="ECO:0000313" key="25">
    <source>
        <dbReference type="EMBL" id="GGB46295.1"/>
    </source>
</evidence>
<evidence type="ECO:0000256" key="23">
    <source>
        <dbReference type="ARBA" id="ARBA00048180"/>
    </source>
</evidence>
<keyword evidence="4" id="KW-1003">Cell membrane</keyword>
<protein>
    <recommendedName>
        <fullName evidence="17">Acyl-coenzyme A thioesterase THEM4</fullName>
        <ecNumber evidence="16">3.1.2.2</ecNumber>
    </recommendedName>
    <alternativeName>
        <fullName evidence="18">Thioesterase superfamily member 4</fullName>
    </alternativeName>
</protein>
<evidence type="ECO:0000256" key="15">
    <source>
        <dbReference type="ARBA" id="ARBA00038456"/>
    </source>
</evidence>
<gene>
    <name evidence="25" type="ORF">GCM10011489_37030</name>
</gene>
<dbReference type="GO" id="GO:0016020">
    <property type="term" value="C:membrane"/>
    <property type="evidence" value="ECO:0007669"/>
    <property type="project" value="UniProtKB-SubCell"/>
</dbReference>
<evidence type="ECO:0000256" key="5">
    <source>
        <dbReference type="ARBA" id="ARBA00022490"/>
    </source>
</evidence>
<dbReference type="RefSeq" id="WP_229742887.1">
    <property type="nucleotide sequence ID" value="NZ_BMGC01000048.1"/>
</dbReference>
<evidence type="ECO:0000256" key="16">
    <source>
        <dbReference type="ARBA" id="ARBA00038848"/>
    </source>
</evidence>
<sequence length="188" mass="19437">MNDPAFSTASFVIPDDLESGKRADFAPAPGSVLNVHNPHCFGCGPKSADGLHLQVVAGSGLHTTAIWEVPARFEGGPGVIHGGILSSVFDEVMGNVPMLVGSVAVTAHLEVDFATPIPIGATLTIDARLIGLQRRKLYIAAEASIDGAAEPAATARGLFIGISPADHFKDTWRASGSAADFAAGERRP</sequence>
<name>A0A916X1H9_9ACTN</name>
<evidence type="ECO:0000256" key="3">
    <source>
        <dbReference type="ARBA" id="ARBA00004632"/>
    </source>
</evidence>
<evidence type="ECO:0000256" key="10">
    <source>
        <dbReference type="ARBA" id="ARBA00023098"/>
    </source>
</evidence>
<evidence type="ECO:0000256" key="8">
    <source>
        <dbReference type="ARBA" id="ARBA00022832"/>
    </source>
</evidence>
<evidence type="ECO:0000256" key="7">
    <source>
        <dbReference type="ARBA" id="ARBA00022801"/>
    </source>
</evidence>